<gene>
    <name evidence="1" type="ORF">DPMN_178400</name>
</gene>
<evidence type="ECO:0000313" key="1">
    <source>
        <dbReference type="EMBL" id="KAH3776966.1"/>
    </source>
</evidence>
<protein>
    <submittedName>
        <fullName evidence="1">Uncharacterized protein</fullName>
    </submittedName>
</protein>
<proteinExistence type="predicted"/>
<organism evidence="1 2">
    <name type="scientific">Dreissena polymorpha</name>
    <name type="common">Zebra mussel</name>
    <name type="synonym">Mytilus polymorpha</name>
    <dbReference type="NCBI Taxonomy" id="45954"/>
    <lineage>
        <taxon>Eukaryota</taxon>
        <taxon>Metazoa</taxon>
        <taxon>Spiralia</taxon>
        <taxon>Lophotrochozoa</taxon>
        <taxon>Mollusca</taxon>
        <taxon>Bivalvia</taxon>
        <taxon>Autobranchia</taxon>
        <taxon>Heteroconchia</taxon>
        <taxon>Euheterodonta</taxon>
        <taxon>Imparidentia</taxon>
        <taxon>Neoheterodontei</taxon>
        <taxon>Myida</taxon>
        <taxon>Dreissenoidea</taxon>
        <taxon>Dreissenidae</taxon>
        <taxon>Dreissena</taxon>
    </lineage>
</organism>
<evidence type="ECO:0000313" key="2">
    <source>
        <dbReference type="Proteomes" id="UP000828390"/>
    </source>
</evidence>
<dbReference type="EMBL" id="JAIWYP010000009">
    <property type="protein sequence ID" value="KAH3776966.1"/>
    <property type="molecule type" value="Genomic_DNA"/>
</dbReference>
<sequence>MGGISREFQDLINKLYERASAYGMEVSTEKSKINSTTNTGEDITMNVECRECHDFVYMKH</sequence>
<dbReference type="AlphaFoldDB" id="A0A9D4EE40"/>
<keyword evidence="2" id="KW-1185">Reference proteome</keyword>
<reference evidence="1" key="1">
    <citation type="journal article" date="2019" name="bioRxiv">
        <title>The Genome of the Zebra Mussel, Dreissena polymorpha: A Resource for Invasive Species Research.</title>
        <authorList>
            <person name="McCartney M.A."/>
            <person name="Auch B."/>
            <person name="Kono T."/>
            <person name="Mallez S."/>
            <person name="Zhang Y."/>
            <person name="Obille A."/>
            <person name="Becker A."/>
            <person name="Abrahante J.E."/>
            <person name="Garbe J."/>
            <person name="Badalamenti J.P."/>
            <person name="Herman A."/>
            <person name="Mangelson H."/>
            <person name="Liachko I."/>
            <person name="Sullivan S."/>
            <person name="Sone E.D."/>
            <person name="Koren S."/>
            <person name="Silverstein K.A.T."/>
            <person name="Beckman K.B."/>
            <person name="Gohl D.M."/>
        </authorList>
    </citation>
    <scope>NUCLEOTIDE SEQUENCE</scope>
    <source>
        <strain evidence="1">Duluth1</strain>
        <tissue evidence="1">Whole animal</tissue>
    </source>
</reference>
<dbReference type="Proteomes" id="UP000828390">
    <property type="component" value="Unassembled WGS sequence"/>
</dbReference>
<name>A0A9D4EE40_DREPO</name>
<accession>A0A9D4EE40</accession>
<reference evidence="1" key="2">
    <citation type="submission" date="2020-11" db="EMBL/GenBank/DDBJ databases">
        <authorList>
            <person name="McCartney M.A."/>
            <person name="Auch B."/>
            <person name="Kono T."/>
            <person name="Mallez S."/>
            <person name="Becker A."/>
            <person name="Gohl D.M."/>
            <person name="Silverstein K.A.T."/>
            <person name="Koren S."/>
            <person name="Bechman K.B."/>
            <person name="Herman A."/>
            <person name="Abrahante J.E."/>
            <person name="Garbe J."/>
        </authorList>
    </citation>
    <scope>NUCLEOTIDE SEQUENCE</scope>
    <source>
        <strain evidence="1">Duluth1</strain>
        <tissue evidence="1">Whole animal</tissue>
    </source>
</reference>
<comment type="caution">
    <text evidence="1">The sequence shown here is derived from an EMBL/GenBank/DDBJ whole genome shotgun (WGS) entry which is preliminary data.</text>
</comment>